<dbReference type="AlphaFoldDB" id="A0A7I9XIU9"/>
<keyword evidence="1" id="KW-0285">Flavoprotein</keyword>
<dbReference type="InterPro" id="IPR050097">
    <property type="entry name" value="Ferredoxin-NADP_redctase_2"/>
</dbReference>
<dbReference type="PRINTS" id="PR00469">
    <property type="entry name" value="PNDRDTASEII"/>
</dbReference>
<sequence>MDLPSLECPGTLGCMAEIWDCIVVGGGAAGLSAGLVLGRARRKTLLIDAGEQSNLPATGIGGLLGHDGRPPAELYGIGRRELASYGVQIRSGEVIDISRVDEDFVVRSADGADERARRVLLATGMAYLPPELPGLAPLWGRSVFHCPFCHGWEVSGQPLALLARGEKAVHLALLLRCWSDDIVLLADGSADLDDAGRARLAGAGVRVDERPVAALDAADGDLSAVVFADGSRLPRRGLLVATGMRQRDRLAERLGVDITGPGPVAEDPVGVDPLCRTSVSGVFAAGDLTGEMPQVAVAIAAGARAAAAVVQSLALGDV</sequence>
<keyword evidence="2" id="KW-0560">Oxidoreductase</keyword>
<dbReference type="EMBL" id="BLKV01000001">
    <property type="protein sequence ID" value="GFG69899.1"/>
    <property type="molecule type" value="Genomic_DNA"/>
</dbReference>
<dbReference type="PRINTS" id="PR00368">
    <property type="entry name" value="FADPNR"/>
</dbReference>
<comment type="caution">
    <text evidence="5">The sequence shown here is derived from an EMBL/GenBank/DDBJ whole genome shotgun (WGS) entry which is preliminary data.</text>
</comment>
<keyword evidence="6" id="KW-1185">Reference proteome</keyword>
<dbReference type="Proteomes" id="UP000465263">
    <property type="component" value="Unassembled WGS sequence"/>
</dbReference>
<evidence type="ECO:0000313" key="5">
    <source>
        <dbReference type="EMBL" id="GFG69899.1"/>
    </source>
</evidence>
<protein>
    <recommendedName>
        <fullName evidence="4">FAD/NAD(P)-binding domain-containing protein</fullName>
    </recommendedName>
</protein>
<dbReference type="PANTHER" id="PTHR48105">
    <property type="entry name" value="THIOREDOXIN REDUCTASE 1-RELATED-RELATED"/>
    <property type="match status" value="1"/>
</dbReference>
<organism evidence="5 6">
    <name type="scientific">Mycolicibacter senuensis</name>
    <dbReference type="NCBI Taxonomy" id="386913"/>
    <lineage>
        <taxon>Bacteria</taxon>
        <taxon>Bacillati</taxon>
        <taxon>Actinomycetota</taxon>
        <taxon>Actinomycetes</taxon>
        <taxon>Mycobacteriales</taxon>
        <taxon>Mycobacteriaceae</taxon>
        <taxon>Mycolicibacter</taxon>
    </lineage>
</organism>
<reference evidence="5 6" key="1">
    <citation type="journal article" date="2019" name="Emerg. Microbes Infect.">
        <title>Comprehensive subspecies identification of 175 nontuberculous mycobacteria species based on 7547 genomic profiles.</title>
        <authorList>
            <person name="Matsumoto Y."/>
            <person name="Kinjo T."/>
            <person name="Motooka D."/>
            <person name="Nabeya D."/>
            <person name="Jung N."/>
            <person name="Uechi K."/>
            <person name="Horii T."/>
            <person name="Iida T."/>
            <person name="Fujita J."/>
            <person name="Nakamura S."/>
        </authorList>
    </citation>
    <scope>NUCLEOTIDE SEQUENCE [LARGE SCALE GENOMIC DNA]</scope>
    <source>
        <strain evidence="5 6">JCM 16017</strain>
    </source>
</reference>
<comment type="catalytic activity">
    <reaction evidence="3">
        <text>[thioredoxin]-dithiol + NADP(+) = [thioredoxin]-disulfide + NADPH + H(+)</text>
        <dbReference type="Rhea" id="RHEA:20345"/>
        <dbReference type="Rhea" id="RHEA-COMP:10698"/>
        <dbReference type="Rhea" id="RHEA-COMP:10700"/>
        <dbReference type="ChEBI" id="CHEBI:15378"/>
        <dbReference type="ChEBI" id="CHEBI:29950"/>
        <dbReference type="ChEBI" id="CHEBI:50058"/>
        <dbReference type="ChEBI" id="CHEBI:57783"/>
        <dbReference type="ChEBI" id="CHEBI:58349"/>
        <dbReference type="EC" id="1.8.1.9"/>
    </reaction>
</comment>
<gene>
    <name evidence="5" type="ORF">MSEN_16190</name>
</gene>
<dbReference type="Pfam" id="PF07992">
    <property type="entry name" value="Pyr_redox_2"/>
    <property type="match status" value="1"/>
</dbReference>
<proteinExistence type="predicted"/>
<feature type="domain" description="FAD/NAD(P)-binding" evidence="4">
    <location>
        <begin position="20"/>
        <end position="302"/>
    </location>
</feature>
<dbReference type="SUPFAM" id="SSF51905">
    <property type="entry name" value="FAD/NAD(P)-binding domain"/>
    <property type="match status" value="1"/>
</dbReference>
<dbReference type="InterPro" id="IPR023753">
    <property type="entry name" value="FAD/NAD-binding_dom"/>
</dbReference>
<evidence type="ECO:0000256" key="2">
    <source>
        <dbReference type="ARBA" id="ARBA00023002"/>
    </source>
</evidence>
<dbReference type="GO" id="GO:0004791">
    <property type="term" value="F:thioredoxin-disulfide reductase (NADPH) activity"/>
    <property type="evidence" value="ECO:0007669"/>
    <property type="project" value="UniProtKB-EC"/>
</dbReference>
<name>A0A7I9XIU9_9MYCO</name>
<dbReference type="InterPro" id="IPR036188">
    <property type="entry name" value="FAD/NAD-bd_sf"/>
</dbReference>
<accession>A0A7I9XIU9</accession>
<dbReference type="Gene3D" id="3.50.50.60">
    <property type="entry name" value="FAD/NAD(P)-binding domain"/>
    <property type="match status" value="2"/>
</dbReference>
<evidence type="ECO:0000256" key="3">
    <source>
        <dbReference type="ARBA" id="ARBA00048132"/>
    </source>
</evidence>
<evidence type="ECO:0000259" key="4">
    <source>
        <dbReference type="Pfam" id="PF07992"/>
    </source>
</evidence>
<evidence type="ECO:0000256" key="1">
    <source>
        <dbReference type="ARBA" id="ARBA00022630"/>
    </source>
</evidence>
<evidence type="ECO:0000313" key="6">
    <source>
        <dbReference type="Proteomes" id="UP000465263"/>
    </source>
</evidence>